<evidence type="ECO:0000259" key="2">
    <source>
        <dbReference type="SMART" id="SM00382"/>
    </source>
</evidence>
<feature type="region of interest" description="Disordered" evidence="1">
    <location>
        <begin position="1"/>
        <end position="21"/>
    </location>
</feature>
<gene>
    <name evidence="3" type="ORF">L207DRAFT_593502</name>
</gene>
<keyword evidence="4" id="KW-1185">Reference proteome</keyword>
<organism evidence="3 4">
    <name type="scientific">Hyaloscypha variabilis (strain UAMH 11265 / GT02V1 / F)</name>
    <name type="common">Meliniomyces variabilis</name>
    <dbReference type="NCBI Taxonomy" id="1149755"/>
    <lineage>
        <taxon>Eukaryota</taxon>
        <taxon>Fungi</taxon>
        <taxon>Dikarya</taxon>
        <taxon>Ascomycota</taxon>
        <taxon>Pezizomycotina</taxon>
        <taxon>Leotiomycetes</taxon>
        <taxon>Helotiales</taxon>
        <taxon>Hyaloscyphaceae</taxon>
        <taxon>Hyaloscypha</taxon>
        <taxon>Hyaloscypha variabilis</taxon>
    </lineage>
</organism>
<dbReference type="STRING" id="1149755.A0A2J6QT66"/>
<dbReference type="Pfam" id="PF00004">
    <property type="entry name" value="AAA"/>
    <property type="match status" value="1"/>
</dbReference>
<dbReference type="InterPro" id="IPR003959">
    <property type="entry name" value="ATPase_AAA_core"/>
</dbReference>
<dbReference type="PANTHER" id="PTHR46411:SF3">
    <property type="entry name" value="AAA+ ATPASE DOMAIN-CONTAINING PROTEIN"/>
    <property type="match status" value="1"/>
</dbReference>
<dbReference type="Proteomes" id="UP000235786">
    <property type="component" value="Unassembled WGS sequence"/>
</dbReference>
<dbReference type="GO" id="GO:0016887">
    <property type="term" value="F:ATP hydrolysis activity"/>
    <property type="evidence" value="ECO:0007669"/>
    <property type="project" value="InterPro"/>
</dbReference>
<dbReference type="Pfam" id="PF22942">
    <property type="entry name" value="DUF7025"/>
    <property type="match status" value="1"/>
</dbReference>
<accession>A0A2J6QT66</accession>
<reference evidence="3 4" key="1">
    <citation type="submission" date="2016-04" db="EMBL/GenBank/DDBJ databases">
        <title>A degradative enzymes factory behind the ericoid mycorrhizal symbiosis.</title>
        <authorList>
            <consortium name="DOE Joint Genome Institute"/>
            <person name="Martino E."/>
            <person name="Morin E."/>
            <person name="Grelet G."/>
            <person name="Kuo A."/>
            <person name="Kohler A."/>
            <person name="Daghino S."/>
            <person name="Barry K."/>
            <person name="Choi C."/>
            <person name="Cichocki N."/>
            <person name="Clum A."/>
            <person name="Copeland A."/>
            <person name="Hainaut M."/>
            <person name="Haridas S."/>
            <person name="Labutti K."/>
            <person name="Lindquist E."/>
            <person name="Lipzen A."/>
            <person name="Khouja H.-R."/>
            <person name="Murat C."/>
            <person name="Ohm R."/>
            <person name="Olson A."/>
            <person name="Spatafora J."/>
            <person name="Veneault-Fourrey C."/>
            <person name="Henrissat B."/>
            <person name="Grigoriev I."/>
            <person name="Martin F."/>
            <person name="Perotto S."/>
        </authorList>
    </citation>
    <scope>NUCLEOTIDE SEQUENCE [LARGE SCALE GENOMIC DNA]</scope>
    <source>
        <strain evidence="3 4">F</strain>
    </source>
</reference>
<dbReference type="InterPro" id="IPR054289">
    <property type="entry name" value="DUF7025"/>
</dbReference>
<dbReference type="Gene3D" id="3.40.50.300">
    <property type="entry name" value="P-loop containing nucleotide triphosphate hydrolases"/>
    <property type="match status" value="1"/>
</dbReference>
<dbReference type="GO" id="GO:0005524">
    <property type="term" value="F:ATP binding"/>
    <property type="evidence" value="ECO:0007669"/>
    <property type="project" value="InterPro"/>
</dbReference>
<dbReference type="SMART" id="SM00382">
    <property type="entry name" value="AAA"/>
    <property type="match status" value="1"/>
</dbReference>
<dbReference type="PANTHER" id="PTHR46411">
    <property type="entry name" value="FAMILY ATPASE, PUTATIVE-RELATED"/>
    <property type="match status" value="1"/>
</dbReference>
<keyword evidence="3" id="KW-0378">Hydrolase</keyword>
<dbReference type="InterPro" id="IPR003593">
    <property type="entry name" value="AAA+_ATPase"/>
</dbReference>
<dbReference type="AlphaFoldDB" id="A0A2J6QT66"/>
<dbReference type="EMBL" id="KZ613974">
    <property type="protein sequence ID" value="PMD29466.1"/>
    <property type="molecule type" value="Genomic_DNA"/>
</dbReference>
<dbReference type="SUPFAM" id="SSF52540">
    <property type="entry name" value="P-loop containing nucleoside triphosphate hydrolases"/>
    <property type="match status" value="1"/>
</dbReference>
<dbReference type="InterPro" id="IPR027417">
    <property type="entry name" value="P-loop_NTPase"/>
</dbReference>
<proteinExistence type="predicted"/>
<evidence type="ECO:0000313" key="3">
    <source>
        <dbReference type="EMBL" id="PMD29466.1"/>
    </source>
</evidence>
<feature type="domain" description="AAA+ ATPase" evidence="2">
    <location>
        <begin position="443"/>
        <end position="570"/>
    </location>
</feature>
<sequence>MASGSSAQGFDFATPFSSQQLPQAESKQGLKCELKKFDSLFNSKGERYLLRAGSKVDLGPAQKDSAYESALVLTKFWNREKEEEYTELEIRSPYMKAALKAVVPQYQDFNVDVKHIIIRDEPKPIFHFRRELREFGGELTDAVAAGHLLFLLKYMYDVLSTEIRGYYDFVEGPTTPSLDFLNLWMVFRHGDLIYVKTNHSKISRGRVLRFKAMSRCKCKFPWCRSSRWSLDAERIDYDGDDFGHTITYADIEPYEGYRPLHDLVVVPLQYHPDQLVIRERLITRGQKFANLHGSHYRQYKGIAEILGGGRNLTFVGEEDEFPLQSTHIAGRIMIDSSAFSSARPTHMPYLSSNKKVFRTANKDHLRMEDDEYIICHNMIPGFALNEKKWGFFDVDLIEDVELNVDAWNSLMIKEHQKRMILSLVQVHEDQRLDFDDVIKGKGKGMVFLLHGEPGVGKTLTAGNVADFCEKPLIKIDSGDLGTSTESVEKGISDVFHLAEKWHAVLLLDEADVFLEQRQTADLNRNSLVSVFLRVLEYYEGILFLTTNRVGTFDRAFKSRIHLAIHYPKLSHETRKSLWHSFLVRASAESAIALSYTGELDVFAREDLNGRQIRNVVRTAHALAVSDGNMIAAEHVQMALEAMKTFEADFDIGHAEAQRELHDIASSHVSSRSAKRPRLAS</sequence>
<name>A0A2J6QT66_HYAVF</name>
<protein>
    <submittedName>
        <fullName evidence="3">P-loop containing nucleoside triphosphate hydrolase protein</fullName>
    </submittedName>
</protein>
<dbReference type="OrthoDB" id="10042665at2759"/>
<evidence type="ECO:0000256" key="1">
    <source>
        <dbReference type="SAM" id="MobiDB-lite"/>
    </source>
</evidence>
<evidence type="ECO:0000313" key="4">
    <source>
        <dbReference type="Proteomes" id="UP000235786"/>
    </source>
</evidence>